<evidence type="ECO:0000313" key="5">
    <source>
        <dbReference type="Proteomes" id="UP000606870"/>
    </source>
</evidence>
<proteinExistence type="predicted"/>
<keyword evidence="2" id="KW-0812">Transmembrane</keyword>
<evidence type="ECO:0000313" key="4">
    <source>
        <dbReference type="EMBL" id="MBC3537358.1"/>
    </source>
</evidence>
<name>A0ABR6VJM4_9FIRM</name>
<keyword evidence="2" id="KW-0472">Membrane</keyword>
<dbReference type="PANTHER" id="PTHR37813:SF1">
    <property type="entry name" value="FELS-2 PROPHAGE PROTEIN"/>
    <property type="match status" value="1"/>
</dbReference>
<comment type="caution">
    <text evidence="4">The sequence shown here is derived from an EMBL/GenBank/DDBJ whole genome shotgun (WGS) entry which is preliminary data.</text>
</comment>
<dbReference type="EMBL" id="JACOGK010000025">
    <property type="protein sequence ID" value="MBC3537358.1"/>
    <property type="molecule type" value="Genomic_DNA"/>
</dbReference>
<feature type="transmembrane region" description="Helical" evidence="2">
    <location>
        <begin position="466"/>
        <end position="485"/>
    </location>
</feature>
<evidence type="ECO:0000259" key="3">
    <source>
        <dbReference type="Pfam" id="PF10145"/>
    </source>
</evidence>
<reference evidence="4 5" key="1">
    <citation type="submission" date="2020-08" db="EMBL/GenBank/DDBJ databases">
        <authorList>
            <person name="Liu C."/>
            <person name="Sun Q."/>
        </authorList>
    </citation>
    <scope>NUCLEOTIDE SEQUENCE [LARGE SCALE GENOMIC DNA]</scope>
    <source>
        <strain evidence="4 5">NSJ-59</strain>
    </source>
</reference>
<dbReference type="PANTHER" id="PTHR37813">
    <property type="entry name" value="FELS-2 PROPHAGE PROTEIN"/>
    <property type="match status" value="1"/>
</dbReference>
<dbReference type="Proteomes" id="UP000606870">
    <property type="component" value="Unassembled WGS sequence"/>
</dbReference>
<dbReference type="InterPro" id="IPR010090">
    <property type="entry name" value="Phage_tape_meas"/>
</dbReference>
<feature type="domain" description="Phage tail tape measure protein" evidence="3">
    <location>
        <begin position="97"/>
        <end position="303"/>
    </location>
</feature>
<organism evidence="4 5">
    <name type="scientific">Megasphaera hominis</name>
    <dbReference type="NCBI Taxonomy" id="159836"/>
    <lineage>
        <taxon>Bacteria</taxon>
        <taxon>Bacillati</taxon>
        <taxon>Bacillota</taxon>
        <taxon>Negativicutes</taxon>
        <taxon>Veillonellales</taxon>
        <taxon>Veillonellaceae</taxon>
        <taxon>Megasphaera</taxon>
    </lineage>
</organism>
<feature type="transmembrane region" description="Helical" evidence="2">
    <location>
        <begin position="556"/>
        <end position="579"/>
    </location>
</feature>
<evidence type="ECO:0000256" key="2">
    <source>
        <dbReference type="SAM" id="Phobius"/>
    </source>
</evidence>
<keyword evidence="1" id="KW-1188">Viral release from host cell</keyword>
<evidence type="ECO:0000256" key="1">
    <source>
        <dbReference type="ARBA" id="ARBA00022612"/>
    </source>
</evidence>
<sequence>MAEIIDLVMRLQDQVTGTLGHIRNEMEQHNRTYQQMGRNLSNAGRHVSALAGAMMPLSAGIAAAGAVGVKTFMDFDQTITAAGVKAGATSEEMNQMRDAAAQMGAKFPTTARDVAAGMDRLAAGGFNASQAIGAMPGIIEASIASGEDLAQTSDVITSALSIWNLTTGDVAANTTHVADVIQAAANSSKLGMQDFGLAMQYAGAPAAALGINIEELGTAMGIMANNGIEASTIGTSLKSTLSRLASPPAAAAKALEELGISSADLQKGDGSFIGLSGAVDLLRGKMQGLSDVQQIAALTAIAGEDAYNGLMALIRTSPEAYQQMSDAITNSAGSSHAAYIQMQKTLKGSIDALMSSVEALGISFGSALAPTIQSVAGALKEIADTFTNLSPETKTMIIHVGEAVLAFTALTYATGKALTIAGSISRTYGLIGRVLNGGTISNKALQFAVQQTSGAFSALGRALPALMGPMGLVVAGVALAAYVIYKNWDTIGPFFTTLWNNVKGAFSAAWDSISPLLDALRGAWDTLMDSFSEGEGVFGVLNALSDVLAAALSGPLYAGVVIVAGVVSGVLSTAFNLVVNSIRMAIGVFTGLIKLITGVFTGDWETAWEGVVQVFDSVFGGLKGIVEGIMAGIKSAINAVIAGINNISVDVPDWVPNYGGQHIGFNIPYLARGTRDWPGGPAVINDRGGEIAYMPSGSVVLPHDNSIRAAYNMGSQNGNQISVNVNFYGTSVNNMGDIKEIARQIAAEIQRETEKIAINNTVGAI</sequence>
<gene>
    <name evidence="4" type="ORF">H8J70_08850</name>
</gene>
<protein>
    <submittedName>
        <fullName evidence="4">Phage tail tape measure protein</fullName>
    </submittedName>
</protein>
<dbReference type="NCBIfam" id="TIGR01760">
    <property type="entry name" value="tape_meas_TP901"/>
    <property type="match status" value="1"/>
</dbReference>
<keyword evidence="5" id="KW-1185">Reference proteome</keyword>
<dbReference type="RefSeq" id="WP_186503662.1">
    <property type="nucleotide sequence ID" value="NZ_JACOGK010000025.1"/>
</dbReference>
<accession>A0ABR6VJM4</accession>
<keyword evidence="2" id="KW-1133">Transmembrane helix</keyword>
<dbReference type="Pfam" id="PF10145">
    <property type="entry name" value="PhageMin_Tail"/>
    <property type="match status" value="1"/>
</dbReference>